<dbReference type="EMBL" id="LAZR01062540">
    <property type="protein sequence ID" value="KKK61313.1"/>
    <property type="molecule type" value="Genomic_DNA"/>
</dbReference>
<dbReference type="InterPro" id="IPR051220">
    <property type="entry name" value="TFA_Chaperone"/>
</dbReference>
<accession>A0A0F8WXC1</accession>
<evidence type="ECO:0000313" key="2">
    <source>
        <dbReference type="EMBL" id="KKK61313.1"/>
    </source>
</evidence>
<dbReference type="InterPro" id="IPR027417">
    <property type="entry name" value="P-loop_NTPase"/>
</dbReference>
<dbReference type="AlphaFoldDB" id="A0A0F8WXC1"/>
<gene>
    <name evidence="2" type="ORF">LCGC14_3015570</name>
</gene>
<protein>
    <recommendedName>
        <fullName evidence="1">Phage terminase large subunit GpA ATPase domain-containing protein</fullName>
    </recommendedName>
</protein>
<evidence type="ECO:0000259" key="1">
    <source>
        <dbReference type="Pfam" id="PF05876"/>
    </source>
</evidence>
<dbReference type="Pfam" id="PF05876">
    <property type="entry name" value="GpA_ATPase"/>
    <property type="match status" value="1"/>
</dbReference>
<dbReference type="Gene3D" id="3.40.50.300">
    <property type="entry name" value="P-loop containing nucleotide triphosphate hydrolases"/>
    <property type="match status" value="1"/>
</dbReference>
<dbReference type="GO" id="GO:0016887">
    <property type="term" value="F:ATP hydrolysis activity"/>
    <property type="evidence" value="ECO:0007669"/>
    <property type="project" value="InterPro"/>
</dbReference>
<proteinExistence type="predicted"/>
<organism evidence="2">
    <name type="scientific">marine sediment metagenome</name>
    <dbReference type="NCBI Taxonomy" id="412755"/>
    <lineage>
        <taxon>unclassified sequences</taxon>
        <taxon>metagenomes</taxon>
        <taxon>ecological metagenomes</taxon>
    </lineage>
</organism>
<name>A0A0F8WXC1_9ZZZZ</name>
<feature type="non-terminal residue" evidence="2">
    <location>
        <position position="214"/>
    </location>
</feature>
<dbReference type="InterPro" id="IPR046453">
    <property type="entry name" value="GpA_ATPase"/>
</dbReference>
<comment type="caution">
    <text evidence="2">The sequence shown here is derived from an EMBL/GenBank/DDBJ whole genome shotgun (WGS) entry which is preliminary data.</text>
</comment>
<feature type="domain" description="Phage terminase large subunit GpA ATPase" evidence="1">
    <location>
        <begin position="50"/>
        <end position="214"/>
    </location>
</feature>
<sequence length="214" mass="23750">MKMATVAASPEVLQRIQETERLRRNLWAPPPKLTISEWADAKRVLPKGTSARPGQWVTESFQREMMNALLSPNVRQVCCMKSTQIGWSEILNNIIGYHIDADPKPIMLVQPTDGTAKDYSKKRIAPMIASCPALKKRVRESTSRRAGNTIQLKEFPGGSLRITGANTGAGLRSDPIAILLMDEVDAYPYDVEGEGDPVEIATRRTDTFDDAKIL</sequence>
<reference evidence="2" key="1">
    <citation type="journal article" date="2015" name="Nature">
        <title>Complex archaea that bridge the gap between prokaryotes and eukaryotes.</title>
        <authorList>
            <person name="Spang A."/>
            <person name="Saw J.H."/>
            <person name="Jorgensen S.L."/>
            <person name="Zaremba-Niedzwiedzka K."/>
            <person name="Martijn J."/>
            <person name="Lind A.E."/>
            <person name="van Eijk R."/>
            <person name="Schleper C."/>
            <person name="Guy L."/>
            <person name="Ettema T.J."/>
        </authorList>
    </citation>
    <scope>NUCLEOTIDE SEQUENCE</scope>
</reference>
<dbReference type="PANTHER" id="PTHR34413">
    <property type="entry name" value="PROPHAGE TAIL FIBER ASSEMBLY PROTEIN HOMOLOG TFAE-RELATED-RELATED"/>
    <property type="match status" value="1"/>
</dbReference>
<dbReference type="PANTHER" id="PTHR34413:SF2">
    <property type="entry name" value="PROPHAGE TAIL FIBER ASSEMBLY PROTEIN HOMOLOG TFAE-RELATED"/>
    <property type="match status" value="1"/>
</dbReference>